<name>A0A5R9INN5_9GAMM</name>
<evidence type="ECO:0000256" key="1">
    <source>
        <dbReference type="SAM" id="SignalP"/>
    </source>
</evidence>
<proteinExistence type="predicted"/>
<feature type="signal peptide" evidence="1">
    <location>
        <begin position="1"/>
        <end position="20"/>
    </location>
</feature>
<comment type="caution">
    <text evidence="2">The sequence shown here is derived from an EMBL/GenBank/DDBJ whole genome shotgun (WGS) entry which is preliminary data.</text>
</comment>
<dbReference type="EMBL" id="VCBC01000003">
    <property type="protein sequence ID" value="TLU67154.1"/>
    <property type="molecule type" value="Genomic_DNA"/>
</dbReference>
<dbReference type="Proteomes" id="UP000307790">
    <property type="component" value="Unassembled WGS sequence"/>
</dbReference>
<evidence type="ECO:0000313" key="3">
    <source>
        <dbReference type="Proteomes" id="UP000307790"/>
    </source>
</evidence>
<dbReference type="OrthoDB" id="5935180at2"/>
<accession>A0A5R9INN5</accession>
<keyword evidence="3" id="KW-1185">Reference proteome</keyword>
<protein>
    <recommendedName>
        <fullName evidence="4">M1 family metallopeptidase</fullName>
    </recommendedName>
</protein>
<sequence length="436" mass="49144">MKIIHFFLLFTLALHINAFADSNVDILLTQHNKSYSVTYKAKQPTSRMSFVGSPDDSRTKRWTPTDQDFQVVKDGENEYIIRKDGKPFKQVKLDLTPTYTHLPKSYAPVAPFSDGGVLIHTGRLFACANDCSEDANGWKIQIKADKGKHFIANGIVHNKTAIWVGHNDGQYVYIGNQIPTEKSNYIAVIDNNLPKTLKTKLDTSLPESMDFFESRLGKNNSKIKPMLYASYSNSKGGDIQGGTLPNQIFIHWDMNNLEEKVSDENFIKRTLWMFGHEAAHFYQNTSSLIEDNSESWIHEGNAEFLASLALGESDANNTFINSKLQDAKTNCASSLKKYTLKDAANNGDYRAYYNCGMVVHSVIDNAVQKSTNGRKSIFDVLKEFENQASTSKELGAVSFWKATQKYVPVESVNLLKKLTREKLTNPMEFINNLESL</sequence>
<gene>
    <name evidence="2" type="ORF">FE810_02390</name>
</gene>
<dbReference type="AlphaFoldDB" id="A0A5R9INN5"/>
<evidence type="ECO:0000313" key="2">
    <source>
        <dbReference type="EMBL" id="TLU67154.1"/>
    </source>
</evidence>
<feature type="chain" id="PRO_5024355503" description="M1 family metallopeptidase" evidence="1">
    <location>
        <begin position="21"/>
        <end position="436"/>
    </location>
</feature>
<dbReference type="RefSeq" id="WP_138318435.1">
    <property type="nucleotide sequence ID" value="NZ_VCBC01000003.1"/>
</dbReference>
<reference evidence="2 3" key="1">
    <citation type="submission" date="2019-05" db="EMBL/GenBank/DDBJ databases">
        <title>Genome sequences of Thalassotalea litorea 1K03283.</title>
        <authorList>
            <person name="Zhang D."/>
        </authorList>
    </citation>
    <scope>NUCLEOTIDE SEQUENCE [LARGE SCALE GENOMIC DNA]</scope>
    <source>
        <strain evidence="2 3">MCCC 1K03283</strain>
    </source>
</reference>
<organism evidence="2 3">
    <name type="scientific">Thalassotalea litorea</name>
    <dbReference type="NCBI Taxonomy" id="2020715"/>
    <lineage>
        <taxon>Bacteria</taxon>
        <taxon>Pseudomonadati</taxon>
        <taxon>Pseudomonadota</taxon>
        <taxon>Gammaproteobacteria</taxon>
        <taxon>Alteromonadales</taxon>
        <taxon>Colwelliaceae</taxon>
        <taxon>Thalassotalea</taxon>
    </lineage>
</organism>
<evidence type="ECO:0008006" key="4">
    <source>
        <dbReference type="Google" id="ProtNLM"/>
    </source>
</evidence>
<keyword evidence="1" id="KW-0732">Signal</keyword>